<proteinExistence type="predicted"/>
<gene>
    <name evidence="2" type="ORF">HJ588_13280</name>
</gene>
<dbReference type="Proteomes" id="UP000557772">
    <property type="component" value="Unassembled WGS sequence"/>
</dbReference>
<feature type="transmembrane region" description="Helical" evidence="1">
    <location>
        <begin position="69"/>
        <end position="94"/>
    </location>
</feature>
<feature type="transmembrane region" description="Helical" evidence="1">
    <location>
        <begin position="115"/>
        <end position="134"/>
    </location>
</feature>
<accession>A0A849AIM2</accession>
<dbReference type="AlphaFoldDB" id="A0A849AIM2"/>
<keyword evidence="1" id="KW-0812">Transmembrane</keyword>
<evidence type="ECO:0000313" key="2">
    <source>
        <dbReference type="EMBL" id="NNG40239.1"/>
    </source>
</evidence>
<dbReference type="Gene3D" id="3.10.350.10">
    <property type="entry name" value="LysM domain"/>
    <property type="match status" value="1"/>
</dbReference>
<keyword evidence="1" id="KW-0472">Membrane</keyword>
<dbReference type="InterPro" id="IPR036779">
    <property type="entry name" value="LysM_dom_sf"/>
</dbReference>
<dbReference type="RefSeq" id="WP_171156334.1">
    <property type="nucleotide sequence ID" value="NZ_JABENB010000002.1"/>
</dbReference>
<reference evidence="2 3" key="1">
    <citation type="submission" date="2020-05" db="EMBL/GenBank/DDBJ databases">
        <title>Flexivirga sp. ID2601S isolated from air conditioner.</title>
        <authorList>
            <person name="Kim D.H."/>
        </authorList>
    </citation>
    <scope>NUCLEOTIDE SEQUENCE [LARGE SCALE GENOMIC DNA]</scope>
    <source>
        <strain evidence="2 3">ID2601S</strain>
    </source>
</reference>
<protein>
    <submittedName>
        <fullName evidence="2">LysM peptidoglycan-binding domain-containing protein</fullName>
    </submittedName>
</protein>
<evidence type="ECO:0000313" key="3">
    <source>
        <dbReference type="Proteomes" id="UP000557772"/>
    </source>
</evidence>
<keyword evidence="1" id="KW-1133">Transmembrane helix</keyword>
<dbReference type="InterPro" id="IPR018392">
    <property type="entry name" value="LysM"/>
</dbReference>
<dbReference type="CDD" id="cd00118">
    <property type="entry name" value="LysM"/>
    <property type="match status" value="1"/>
</dbReference>
<dbReference type="EMBL" id="JABENB010000002">
    <property type="protein sequence ID" value="NNG40239.1"/>
    <property type="molecule type" value="Genomic_DNA"/>
</dbReference>
<feature type="transmembrane region" description="Helical" evidence="1">
    <location>
        <begin position="26"/>
        <end position="49"/>
    </location>
</feature>
<name>A0A849AIM2_9MICO</name>
<organism evidence="2 3">
    <name type="scientific">Flexivirga aerilata</name>
    <dbReference type="NCBI Taxonomy" id="1656889"/>
    <lineage>
        <taxon>Bacteria</taxon>
        <taxon>Bacillati</taxon>
        <taxon>Actinomycetota</taxon>
        <taxon>Actinomycetes</taxon>
        <taxon>Micrococcales</taxon>
        <taxon>Dermacoccaceae</taxon>
        <taxon>Flexivirga</taxon>
    </lineage>
</organism>
<comment type="caution">
    <text evidence="2">The sequence shown here is derived from an EMBL/GenBank/DDBJ whole genome shotgun (WGS) entry which is preliminary data.</text>
</comment>
<keyword evidence="3" id="KW-1185">Reference proteome</keyword>
<sequence length="274" mass="27770">MQIVMRAVTQVVTQVVTRLFTHRARAAALGTLATVALLVAVVAGAGGAAHEARRLGTRLSIAPIDALPLVLWGALVLALLWAATLTAMATAALTRPAEVYRDRSASSGSGLVGRIAGVLLAVTAFGATGGLSAASAAPATDSPVAAAPAAAAGVIPDARAAHTAHDPCAVAEEPPVPGWLPEQPARTAQVARDSAALVAGCAVPDRSGEVVVRRGDSLWSIVAARLGPQADATAVAGEWPRWYAANRAQIGDDPDLLRVGTRLHAPTALEGKTR</sequence>
<evidence type="ECO:0000256" key="1">
    <source>
        <dbReference type="SAM" id="Phobius"/>
    </source>
</evidence>